<feature type="repeat" description="Solcar" evidence="9">
    <location>
        <begin position="247"/>
        <end position="343"/>
    </location>
</feature>
<protein>
    <recommendedName>
        <fullName evidence="14">Mitochondrial carrier</fullName>
    </recommendedName>
</protein>
<dbReference type="Gene3D" id="1.50.40.10">
    <property type="entry name" value="Mitochondrial carrier domain"/>
    <property type="match status" value="1"/>
</dbReference>
<dbReference type="InterPro" id="IPR050567">
    <property type="entry name" value="Mitochondrial_Carrier"/>
</dbReference>
<dbReference type="InterPro" id="IPR023395">
    <property type="entry name" value="MCP_dom_sf"/>
</dbReference>
<dbReference type="InterPro" id="IPR018108">
    <property type="entry name" value="MCP_transmembrane"/>
</dbReference>
<dbReference type="PANTHER" id="PTHR45624">
    <property type="entry name" value="MITOCHONDRIAL BASIC AMINO ACIDS TRANSPORTER-RELATED"/>
    <property type="match status" value="1"/>
</dbReference>
<gene>
    <name evidence="12" type="ORF">M413DRAFT_442237</name>
</gene>
<evidence type="ECO:0000256" key="3">
    <source>
        <dbReference type="ARBA" id="ARBA00022448"/>
    </source>
</evidence>
<dbReference type="AlphaFoldDB" id="A0A0C2YX63"/>
<keyword evidence="5" id="KW-0677">Repeat</keyword>
<evidence type="ECO:0000256" key="4">
    <source>
        <dbReference type="ARBA" id="ARBA00022692"/>
    </source>
</evidence>
<dbReference type="EMBL" id="KN831772">
    <property type="protein sequence ID" value="KIM45567.1"/>
    <property type="molecule type" value="Genomic_DNA"/>
</dbReference>
<comment type="similarity">
    <text evidence="2 10">Belongs to the mitochondrial carrier (TC 2.A.29) family.</text>
</comment>
<dbReference type="GO" id="GO:1990575">
    <property type="term" value="P:mitochondrial L-ornithine transmembrane transport"/>
    <property type="evidence" value="ECO:0007669"/>
    <property type="project" value="TreeGrafter"/>
</dbReference>
<accession>A0A0C2YX63</accession>
<reference evidence="13" key="2">
    <citation type="submission" date="2015-01" db="EMBL/GenBank/DDBJ databases">
        <title>Evolutionary Origins and Diversification of the Mycorrhizal Mutualists.</title>
        <authorList>
            <consortium name="DOE Joint Genome Institute"/>
            <consortium name="Mycorrhizal Genomics Consortium"/>
            <person name="Kohler A."/>
            <person name="Kuo A."/>
            <person name="Nagy L.G."/>
            <person name="Floudas D."/>
            <person name="Copeland A."/>
            <person name="Barry K.W."/>
            <person name="Cichocki N."/>
            <person name="Veneault-Fourrey C."/>
            <person name="LaButti K."/>
            <person name="Lindquist E.A."/>
            <person name="Lipzen A."/>
            <person name="Lundell T."/>
            <person name="Morin E."/>
            <person name="Murat C."/>
            <person name="Riley R."/>
            <person name="Ohm R."/>
            <person name="Sun H."/>
            <person name="Tunlid A."/>
            <person name="Henrissat B."/>
            <person name="Grigoriev I.V."/>
            <person name="Hibbett D.S."/>
            <person name="Martin F."/>
        </authorList>
    </citation>
    <scope>NUCLEOTIDE SEQUENCE [LARGE SCALE GENOMIC DNA]</scope>
    <source>
        <strain evidence="13">h7</strain>
    </source>
</reference>
<sequence>MATSPEASLESNAASESITMRGVREILYGSFAGMVSKVFEHPFDLTKVRLQAQVLDATPRFRGPIDCLAQTWRKEGLRGLYRGLPAPIAGAMAENASLFLSYGEFQNLIRLVTRRNSEEKLPLYQLALAAAGAGAVTSFILTPIELVKCKMQVQMLVPQAAGNPTRRLPGPISVLMSVIRTTGVRGLWLGHTGTFIRETGGTAAWFGTKEYVASLLLARRVRLESESDPDSDSSMIPSNARARPTDLLPWESALSGACAGAAFNLALFPADSVKSAIQTAEELRPTTGNGSSVPAKQSFAGTFMAMYRAQGIRGLYAGCGVTIARSIPSSAIIFLIYDGLKKHFG</sequence>
<reference evidence="12 13" key="1">
    <citation type="submission" date="2014-04" db="EMBL/GenBank/DDBJ databases">
        <authorList>
            <consortium name="DOE Joint Genome Institute"/>
            <person name="Kuo A."/>
            <person name="Gay G."/>
            <person name="Dore J."/>
            <person name="Kohler A."/>
            <person name="Nagy L.G."/>
            <person name="Floudas D."/>
            <person name="Copeland A."/>
            <person name="Barry K.W."/>
            <person name="Cichocki N."/>
            <person name="Veneault-Fourrey C."/>
            <person name="LaButti K."/>
            <person name="Lindquist E.A."/>
            <person name="Lipzen A."/>
            <person name="Lundell T."/>
            <person name="Morin E."/>
            <person name="Murat C."/>
            <person name="Sun H."/>
            <person name="Tunlid A."/>
            <person name="Henrissat B."/>
            <person name="Grigoriev I.V."/>
            <person name="Hibbett D.S."/>
            <person name="Martin F."/>
            <person name="Nordberg H.P."/>
            <person name="Cantor M.N."/>
            <person name="Hua S.X."/>
        </authorList>
    </citation>
    <scope>NUCLEOTIDE SEQUENCE [LARGE SCALE GENOMIC DNA]</scope>
    <source>
        <strain evidence="13">h7</strain>
    </source>
</reference>
<dbReference type="SUPFAM" id="SSF103506">
    <property type="entry name" value="Mitochondrial carrier"/>
    <property type="match status" value="1"/>
</dbReference>
<keyword evidence="13" id="KW-1185">Reference proteome</keyword>
<feature type="repeat" description="Solcar" evidence="9">
    <location>
        <begin position="20"/>
        <end position="108"/>
    </location>
</feature>
<evidence type="ECO:0000313" key="12">
    <source>
        <dbReference type="EMBL" id="KIM45567.1"/>
    </source>
</evidence>
<dbReference type="PANTHER" id="PTHR45624:SF31">
    <property type="entry name" value="MITOCHONDRIAL ORNITHINE TRANSPORTER 1"/>
    <property type="match status" value="1"/>
</dbReference>
<feature type="transmembrane region" description="Helical" evidence="11">
    <location>
        <begin position="314"/>
        <end position="337"/>
    </location>
</feature>
<dbReference type="GO" id="GO:0000064">
    <property type="term" value="F:L-ornithine transmembrane transporter activity"/>
    <property type="evidence" value="ECO:0007669"/>
    <property type="project" value="TreeGrafter"/>
</dbReference>
<keyword evidence="8 9" id="KW-0472">Membrane</keyword>
<keyword evidence="4 9" id="KW-0812">Transmembrane</keyword>
<feature type="transmembrane region" description="Helical" evidence="11">
    <location>
        <begin position="123"/>
        <end position="142"/>
    </location>
</feature>
<evidence type="ECO:0000256" key="10">
    <source>
        <dbReference type="RuleBase" id="RU000488"/>
    </source>
</evidence>
<comment type="subcellular location">
    <subcellularLocation>
        <location evidence="1">Mitochondrion membrane</location>
        <topology evidence="1">Multi-pass membrane protein</topology>
    </subcellularLocation>
</comment>
<feature type="repeat" description="Solcar" evidence="9">
    <location>
        <begin position="121"/>
        <end position="215"/>
    </location>
</feature>
<evidence type="ECO:0000256" key="9">
    <source>
        <dbReference type="PROSITE-ProRule" id="PRU00282"/>
    </source>
</evidence>
<dbReference type="Proteomes" id="UP000053424">
    <property type="component" value="Unassembled WGS sequence"/>
</dbReference>
<name>A0A0C2YX63_HEBCY</name>
<keyword evidence="3 10" id="KW-0813">Transport</keyword>
<dbReference type="Pfam" id="PF00153">
    <property type="entry name" value="Mito_carr"/>
    <property type="match status" value="3"/>
</dbReference>
<keyword evidence="6 11" id="KW-1133">Transmembrane helix</keyword>
<evidence type="ECO:0000256" key="7">
    <source>
        <dbReference type="ARBA" id="ARBA00023128"/>
    </source>
</evidence>
<dbReference type="GO" id="GO:0031966">
    <property type="term" value="C:mitochondrial membrane"/>
    <property type="evidence" value="ECO:0007669"/>
    <property type="project" value="UniProtKB-SubCell"/>
</dbReference>
<dbReference type="OrthoDB" id="2139348at2759"/>
<evidence type="ECO:0000256" key="8">
    <source>
        <dbReference type="ARBA" id="ARBA00023136"/>
    </source>
</evidence>
<evidence type="ECO:0000256" key="2">
    <source>
        <dbReference type="ARBA" id="ARBA00006375"/>
    </source>
</evidence>
<evidence type="ECO:0000313" key="13">
    <source>
        <dbReference type="Proteomes" id="UP000053424"/>
    </source>
</evidence>
<evidence type="ECO:0000256" key="11">
    <source>
        <dbReference type="SAM" id="Phobius"/>
    </source>
</evidence>
<dbReference type="PROSITE" id="PS50920">
    <property type="entry name" value="SOLCAR"/>
    <property type="match status" value="3"/>
</dbReference>
<evidence type="ECO:0000256" key="5">
    <source>
        <dbReference type="ARBA" id="ARBA00022737"/>
    </source>
</evidence>
<evidence type="ECO:0000256" key="1">
    <source>
        <dbReference type="ARBA" id="ARBA00004225"/>
    </source>
</evidence>
<dbReference type="STRING" id="686832.A0A0C2YX63"/>
<dbReference type="HOGENOM" id="CLU_015166_16_3_1"/>
<keyword evidence="7" id="KW-0496">Mitochondrion</keyword>
<evidence type="ECO:0008006" key="14">
    <source>
        <dbReference type="Google" id="ProtNLM"/>
    </source>
</evidence>
<evidence type="ECO:0000256" key="6">
    <source>
        <dbReference type="ARBA" id="ARBA00022989"/>
    </source>
</evidence>
<proteinExistence type="inferred from homology"/>
<organism evidence="12 13">
    <name type="scientific">Hebeloma cylindrosporum</name>
    <dbReference type="NCBI Taxonomy" id="76867"/>
    <lineage>
        <taxon>Eukaryota</taxon>
        <taxon>Fungi</taxon>
        <taxon>Dikarya</taxon>
        <taxon>Basidiomycota</taxon>
        <taxon>Agaricomycotina</taxon>
        <taxon>Agaricomycetes</taxon>
        <taxon>Agaricomycetidae</taxon>
        <taxon>Agaricales</taxon>
        <taxon>Agaricineae</taxon>
        <taxon>Hymenogastraceae</taxon>
        <taxon>Hebeloma</taxon>
    </lineage>
</organism>